<dbReference type="Proteomes" id="UP000184038">
    <property type="component" value="Unassembled WGS sequence"/>
</dbReference>
<dbReference type="PANTHER" id="PTHR34478">
    <property type="entry name" value="PROTEIN LEMA"/>
    <property type="match status" value="1"/>
</dbReference>
<dbReference type="AlphaFoldDB" id="A0A1M7LM34"/>
<dbReference type="InterPro" id="IPR023353">
    <property type="entry name" value="LemA-like_dom_sf"/>
</dbReference>
<keyword evidence="5 6" id="KW-0472">Membrane</keyword>
<gene>
    <name evidence="7" type="ORF">SAMN02746066_03303</name>
</gene>
<evidence type="ECO:0000256" key="1">
    <source>
        <dbReference type="ARBA" id="ARBA00004167"/>
    </source>
</evidence>
<evidence type="ECO:0000256" key="5">
    <source>
        <dbReference type="ARBA" id="ARBA00023136"/>
    </source>
</evidence>
<dbReference type="GO" id="GO:0016020">
    <property type="term" value="C:membrane"/>
    <property type="evidence" value="ECO:0007669"/>
    <property type="project" value="UniProtKB-SubCell"/>
</dbReference>
<sequence length="194" mass="22286">MLPTFITITVIVAVFVLWIISIQRRLAVLEENIKSAMSQIGMLLWSRFDALTALLDLTKSYAGHECETLIDTIKISRKVIASKSKPDDVLSQERIIAEALSRIVMVTEQYPQLKANQTYIKTLDAVKTFENMVRTSRLIYNDSVAKFNREIRMFPVSVFATMMGFRKRDYLEEMVSETSGARKTTLRIKEEHTL</sequence>
<evidence type="ECO:0000313" key="8">
    <source>
        <dbReference type="Proteomes" id="UP000184038"/>
    </source>
</evidence>
<evidence type="ECO:0000256" key="6">
    <source>
        <dbReference type="SAM" id="Phobius"/>
    </source>
</evidence>
<accession>A0A1M7LM34</accession>
<dbReference type="SUPFAM" id="SSF140478">
    <property type="entry name" value="LemA-like"/>
    <property type="match status" value="1"/>
</dbReference>
<feature type="transmembrane region" description="Helical" evidence="6">
    <location>
        <begin position="6"/>
        <end position="27"/>
    </location>
</feature>
<evidence type="ECO:0000256" key="3">
    <source>
        <dbReference type="ARBA" id="ARBA00022692"/>
    </source>
</evidence>
<dbReference type="PANTHER" id="PTHR34478:SF1">
    <property type="entry name" value="PROTEIN LEMA"/>
    <property type="match status" value="1"/>
</dbReference>
<reference evidence="7 8" key="1">
    <citation type="submission" date="2016-11" db="EMBL/GenBank/DDBJ databases">
        <authorList>
            <person name="Jaros S."/>
            <person name="Januszkiewicz K."/>
            <person name="Wedrychowicz H."/>
        </authorList>
    </citation>
    <scope>NUCLEOTIDE SEQUENCE [LARGE SCALE GENOMIC DNA]</scope>
    <source>
        <strain evidence="7 8">DSM 15930</strain>
    </source>
</reference>
<protein>
    <submittedName>
        <fullName evidence="7">LemA protein</fullName>
    </submittedName>
</protein>
<proteinExistence type="inferred from homology"/>
<dbReference type="RefSeq" id="WP_073289504.1">
    <property type="nucleotide sequence ID" value="NZ_FRCP01000017.1"/>
</dbReference>
<dbReference type="Gene3D" id="1.20.1440.20">
    <property type="entry name" value="LemA-like domain"/>
    <property type="match status" value="1"/>
</dbReference>
<name>A0A1M7LM34_9FIRM</name>
<dbReference type="Pfam" id="PF04011">
    <property type="entry name" value="LemA"/>
    <property type="match status" value="1"/>
</dbReference>
<organism evidence="7 8">
    <name type="scientific">Anaerosporobacter mobilis DSM 15930</name>
    <dbReference type="NCBI Taxonomy" id="1120996"/>
    <lineage>
        <taxon>Bacteria</taxon>
        <taxon>Bacillati</taxon>
        <taxon>Bacillota</taxon>
        <taxon>Clostridia</taxon>
        <taxon>Lachnospirales</taxon>
        <taxon>Lachnospiraceae</taxon>
        <taxon>Anaerosporobacter</taxon>
    </lineage>
</organism>
<dbReference type="EMBL" id="FRCP01000017">
    <property type="protein sequence ID" value="SHM79226.1"/>
    <property type="molecule type" value="Genomic_DNA"/>
</dbReference>
<dbReference type="STRING" id="1120996.SAMN02746066_03303"/>
<evidence type="ECO:0000313" key="7">
    <source>
        <dbReference type="EMBL" id="SHM79226.1"/>
    </source>
</evidence>
<dbReference type="InterPro" id="IPR007156">
    <property type="entry name" value="MamQ_LemA"/>
</dbReference>
<evidence type="ECO:0000256" key="4">
    <source>
        <dbReference type="ARBA" id="ARBA00022989"/>
    </source>
</evidence>
<evidence type="ECO:0000256" key="2">
    <source>
        <dbReference type="ARBA" id="ARBA00008854"/>
    </source>
</evidence>
<keyword evidence="4 6" id="KW-1133">Transmembrane helix</keyword>
<comment type="subcellular location">
    <subcellularLocation>
        <location evidence="1">Membrane</location>
        <topology evidence="1">Single-pass membrane protein</topology>
    </subcellularLocation>
</comment>
<keyword evidence="3 6" id="KW-0812">Transmembrane</keyword>
<dbReference type="OrthoDB" id="9804152at2"/>
<keyword evidence="8" id="KW-1185">Reference proteome</keyword>
<comment type="similarity">
    <text evidence="2">Belongs to the LemA family.</text>
</comment>